<organism evidence="7 8">
    <name type="scientific">Caenibius tardaugens NBRC 16725</name>
    <dbReference type="NCBI Taxonomy" id="1219035"/>
    <lineage>
        <taxon>Bacteria</taxon>
        <taxon>Pseudomonadati</taxon>
        <taxon>Pseudomonadota</taxon>
        <taxon>Alphaproteobacteria</taxon>
        <taxon>Sphingomonadales</taxon>
        <taxon>Erythrobacteraceae</taxon>
        <taxon>Caenibius</taxon>
    </lineage>
</organism>
<feature type="transmembrane region" description="Helical" evidence="6">
    <location>
        <begin position="244"/>
        <end position="268"/>
    </location>
</feature>
<dbReference type="PANTHER" id="PTHR30341:SF0">
    <property type="entry name" value="NA(+)_H(+) ANTIPORTER NHAA"/>
    <property type="match status" value="1"/>
</dbReference>
<keyword evidence="5 6" id="KW-0472">Membrane</keyword>
<dbReference type="GO" id="GO:0006885">
    <property type="term" value="P:regulation of pH"/>
    <property type="evidence" value="ECO:0007669"/>
    <property type="project" value="UniProtKB-UniRule"/>
</dbReference>
<comment type="catalytic activity">
    <reaction evidence="6">
        <text>Na(+)(in) + 2 H(+)(out) = Na(+)(out) + 2 H(+)(in)</text>
        <dbReference type="Rhea" id="RHEA:29251"/>
        <dbReference type="ChEBI" id="CHEBI:15378"/>
        <dbReference type="ChEBI" id="CHEBI:29101"/>
    </reaction>
</comment>
<reference evidence="7 8" key="1">
    <citation type="submission" date="2013-09" db="EMBL/GenBank/DDBJ databases">
        <title>Whole genome shotgun sequence of Novosphingobium tardaugens NBRC 16725.</title>
        <authorList>
            <person name="Isaki S."/>
            <person name="Hosoyama A."/>
            <person name="Tsuchikane K."/>
            <person name="Katsumata H."/>
            <person name="Ando Y."/>
            <person name="Yamazaki S."/>
            <person name="Fujita N."/>
        </authorList>
    </citation>
    <scope>NUCLEOTIDE SEQUENCE [LARGE SCALE GENOMIC DNA]</scope>
    <source>
        <strain evidence="7 8">NBRC 16725</strain>
    </source>
</reference>
<proteinExistence type="inferred from homology"/>
<feature type="transmembrane region" description="Helical" evidence="6">
    <location>
        <begin position="110"/>
        <end position="129"/>
    </location>
</feature>
<dbReference type="NCBIfam" id="NF007112">
    <property type="entry name" value="PRK09561.1"/>
    <property type="match status" value="1"/>
</dbReference>
<dbReference type="eggNOG" id="COG3004">
    <property type="taxonomic scope" value="Bacteria"/>
</dbReference>
<feature type="transmembrane region" description="Helical" evidence="6">
    <location>
        <begin position="280"/>
        <end position="301"/>
    </location>
</feature>
<comment type="subcellular location">
    <subcellularLocation>
        <location evidence="1">Cell inner membrane</location>
        <topology evidence="1">Multi-pass membrane protein</topology>
    </subcellularLocation>
    <subcellularLocation>
        <location evidence="6">Cell membrane</location>
        <topology evidence="6">Multi-pass membrane protein</topology>
    </subcellularLocation>
</comment>
<feature type="transmembrane region" description="Helical" evidence="6">
    <location>
        <begin position="191"/>
        <end position="224"/>
    </location>
</feature>
<dbReference type="GO" id="GO:0015385">
    <property type="term" value="F:sodium:proton antiporter activity"/>
    <property type="evidence" value="ECO:0007669"/>
    <property type="project" value="UniProtKB-UniRule"/>
</dbReference>
<keyword evidence="3 6" id="KW-0812">Transmembrane</keyword>
<feature type="transmembrane region" description="Helical" evidence="6">
    <location>
        <begin position="80"/>
        <end position="98"/>
    </location>
</feature>
<evidence type="ECO:0000313" key="7">
    <source>
        <dbReference type="EMBL" id="GAD48860.1"/>
    </source>
</evidence>
<evidence type="ECO:0000256" key="6">
    <source>
        <dbReference type="HAMAP-Rule" id="MF_01844"/>
    </source>
</evidence>
<comment type="caution">
    <text evidence="7">The sequence shown here is derived from an EMBL/GenBank/DDBJ whole genome shotgun (WGS) entry which is preliminary data.</text>
</comment>
<protein>
    <recommendedName>
        <fullName evidence="6">Na(+)/H(+) antiporter NhaA</fullName>
    </recommendedName>
    <alternativeName>
        <fullName evidence="6">Sodium/proton antiporter NhaA</fullName>
    </alternativeName>
</protein>
<dbReference type="Pfam" id="PF06965">
    <property type="entry name" value="Na_H_antiport_1"/>
    <property type="match status" value="1"/>
</dbReference>
<keyword evidence="6" id="KW-0050">Antiport</keyword>
<sequence length="405" mass="42186">MESASAGGIVLMVAALLAMLIANSPFAGSYFDTLHCYVGGLSVLHWINDGLMAIFFLFVGLEIKRELVDGRLSTWDQRRLPVLAAIAGMAAPAAVYLLVTGGDPTLINGWAIPAATDIAFAIGVLALLGPRAPTSLKLFLVTVAIVDDMGAVAIIALFYTSGLVIPALLAAVVILAGMFALNRFGVRSLPIYLLGFGLLWFAVLLSGVHATIAGVLAAFAIPIVRTPGAPDASHSPLHKLEHALNAPVAFFIVPLFGFANAGVALGGLTLDEILSPMPIGIAAGLFIGKQLGIFAAVWLAVKSGFAAKPRGATWLQIYAVAVICGIGFTMSLFIGGLAFSDPLLVEEAKLGTLGGSLLAAFIGYALMRFAPLDAGHVREELAQAGEIARDGDVEAIESDMQRKPR</sequence>
<dbReference type="AlphaFoldDB" id="U2YK34"/>
<gene>
    <name evidence="6 7" type="primary">nhaA</name>
    <name evidence="7" type="ORF">NT2_04_02730</name>
</gene>
<dbReference type="Proteomes" id="UP000016568">
    <property type="component" value="Unassembled WGS sequence"/>
</dbReference>
<dbReference type="Gene3D" id="1.20.1530.10">
    <property type="entry name" value="Na+/H+ antiporter like domain"/>
    <property type="match status" value="1"/>
</dbReference>
<dbReference type="HAMAP" id="MF_01844">
    <property type="entry name" value="NhaA"/>
    <property type="match status" value="1"/>
</dbReference>
<dbReference type="PANTHER" id="PTHR30341">
    <property type="entry name" value="SODIUM ION/PROTON ANTIPORTER NHAA-RELATED"/>
    <property type="match status" value="1"/>
</dbReference>
<evidence type="ECO:0000256" key="4">
    <source>
        <dbReference type="ARBA" id="ARBA00022989"/>
    </source>
</evidence>
<accession>U2YK34</accession>
<feature type="transmembrane region" description="Helical" evidence="6">
    <location>
        <begin position="165"/>
        <end position="184"/>
    </location>
</feature>
<keyword evidence="4 6" id="KW-1133">Transmembrane helix</keyword>
<comment type="function">
    <text evidence="6">Na(+)/H(+) antiporter that extrudes sodium in exchange for external protons.</text>
</comment>
<keyword evidence="6" id="KW-0739">Sodium transport</keyword>
<dbReference type="GO" id="GO:0005886">
    <property type="term" value="C:plasma membrane"/>
    <property type="evidence" value="ECO:0007669"/>
    <property type="project" value="UniProtKB-SubCell"/>
</dbReference>
<keyword evidence="6" id="KW-0406">Ion transport</keyword>
<evidence type="ECO:0000256" key="1">
    <source>
        <dbReference type="ARBA" id="ARBA00004429"/>
    </source>
</evidence>
<evidence type="ECO:0000256" key="2">
    <source>
        <dbReference type="ARBA" id="ARBA00022475"/>
    </source>
</evidence>
<comment type="similarity">
    <text evidence="6">Belongs to the NhaA Na(+)/H(+) (TC 2.A.33) antiporter family.</text>
</comment>
<dbReference type="InterPro" id="IPR023171">
    <property type="entry name" value="Na/H_antiporter_dom_sf"/>
</dbReference>
<keyword evidence="6" id="KW-0813">Transport</keyword>
<evidence type="ECO:0000256" key="5">
    <source>
        <dbReference type="ARBA" id="ARBA00023136"/>
    </source>
</evidence>
<feature type="transmembrane region" description="Helical" evidence="6">
    <location>
        <begin position="350"/>
        <end position="370"/>
    </location>
</feature>
<feature type="transmembrane region" description="Helical" evidence="6">
    <location>
        <begin position="138"/>
        <end position="159"/>
    </location>
</feature>
<keyword evidence="2 6" id="KW-1003">Cell membrane</keyword>
<keyword evidence="8" id="KW-1185">Reference proteome</keyword>
<dbReference type="EMBL" id="BASZ01000004">
    <property type="protein sequence ID" value="GAD48860.1"/>
    <property type="molecule type" value="Genomic_DNA"/>
</dbReference>
<evidence type="ECO:0000313" key="8">
    <source>
        <dbReference type="Proteomes" id="UP000016568"/>
    </source>
</evidence>
<dbReference type="NCBIfam" id="NF007111">
    <property type="entry name" value="PRK09560.1"/>
    <property type="match status" value="1"/>
</dbReference>
<feature type="transmembrane region" description="Helical" evidence="6">
    <location>
        <begin position="37"/>
        <end position="59"/>
    </location>
</feature>
<evidence type="ECO:0000256" key="3">
    <source>
        <dbReference type="ARBA" id="ARBA00022692"/>
    </source>
</evidence>
<keyword evidence="6" id="KW-0915">Sodium</keyword>
<dbReference type="NCBIfam" id="TIGR00773">
    <property type="entry name" value="NhaA"/>
    <property type="match status" value="1"/>
</dbReference>
<dbReference type="InterPro" id="IPR004670">
    <property type="entry name" value="NhaA"/>
</dbReference>
<feature type="transmembrane region" description="Helical" evidence="6">
    <location>
        <begin position="313"/>
        <end position="338"/>
    </location>
</feature>
<name>U2YK34_9SPHN</name>